<evidence type="ECO:0000313" key="3">
    <source>
        <dbReference type="Proteomes" id="UP000743370"/>
    </source>
</evidence>
<dbReference type="Proteomes" id="UP000743370">
    <property type="component" value="Unassembled WGS sequence"/>
</dbReference>
<dbReference type="InterPro" id="IPR052579">
    <property type="entry name" value="Zinc_finger_SWIM"/>
</dbReference>
<dbReference type="PANTHER" id="PTHR31569:SF4">
    <property type="entry name" value="SWIM-TYPE DOMAIN-CONTAINING PROTEIN"/>
    <property type="match status" value="1"/>
</dbReference>
<dbReference type="Pfam" id="PF10551">
    <property type="entry name" value="MULE"/>
    <property type="match status" value="1"/>
</dbReference>
<dbReference type="PANTHER" id="PTHR31569">
    <property type="entry name" value="SWIM-TYPE DOMAIN-CONTAINING PROTEIN"/>
    <property type="match status" value="1"/>
</dbReference>
<organism evidence="2 3">
    <name type="scientific">Phaseolus angularis</name>
    <name type="common">Azuki bean</name>
    <name type="synonym">Vigna angularis</name>
    <dbReference type="NCBI Taxonomy" id="3914"/>
    <lineage>
        <taxon>Eukaryota</taxon>
        <taxon>Viridiplantae</taxon>
        <taxon>Streptophyta</taxon>
        <taxon>Embryophyta</taxon>
        <taxon>Tracheophyta</taxon>
        <taxon>Spermatophyta</taxon>
        <taxon>Magnoliopsida</taxon>
        <taxon>eudicotyledons</taxon>
        <taxon>Gunneridae</taxon>
        <taxon>Pentapetalae</taxon>
        <taxon>rosids</taxon>
        <taxon>fabids</taxon>
        <taxon>Fabales</taxon>
        <taxon>Fabaceae</taxon>
        <taxon>Papilionoideae</taxon>
        <taxon>50 kb inversion clade</taxon>
        <taxon>NPAAA clade</taxon>
        <taxon>indigoferoid/millettioid clade</taxon>
        <taxon>Phaseoleae</taxon>
        <taxon>Vigna</taxon>
    </lineage>
</organism>
<sequence length="869" mass="99236">MNSQIGCSLKSDLSSSISKVVERDLTNRFTTNEIFHSREHLIQWVRGMAFDLGFVVVIVRSDIATGVRGRKTYVILGCEGGGKYRKYKADAVASVYDTRKCECPFRLKGKPCSDGAGWVLKVMCGHHNHVLAETLVGHPYAGRLNTSEKSLLVDMTKSKVTPANILLTLKQNNDRNVTTIKQIYNARHAYKRSLRGSRTELQQLMMLLDRDKYIQWSRCADDSEVVTDLFWTHPDAVKLLNSFNVVFMMDSTYKTNRYRLPLLEIVGMTSTGLTFSATFAFLSTERQSNFTWALEKLKGLFLTSEGGPKVIVTDRDLALMNAISSVFPESYQMLCRFHILKNVKAKCKMLVHSTEVWEVLMDAWENVMDCADESLFAEYVNGFQYASRSWPLFFEYVNQTWIIPYNTYFVKFWTNKVMHLGNTTTNRAESAHWSLKKVLGNSMGDLCSCWDSIHNVIILQHNKIKASFESSLLLRSDHFKGYIYRELIGRVSRYALDLIVKELKIVQQIGLDSSKCGCVLRRTFGVPCACELARYDPRMIPIGEFHIMWRRLHFSNVELNETKPQLSIKDELKQVEERFNEVDIGGKVTIKQKLLEIVCPTLTSMVPPLHKVKTKGAQKSKVKRSERSTTRDPSYFEYVDAFHSTIESSSVRSKLQSKPKAMKKRRVPMIDQFHSTTHPFIVDVVDVVADGHCGYRCIAALLGLGEDSWPVVRNELYKELSAWRDEYASLVGGYDRLEELRTSLLVQSLSAANKSKWMTLPDIGYAIANRYNVILVCLSYSQNYTIFPLRSTPPSDITEHRLICIGHVHGCHFVQVKLQEGCPLPMVNIMSSTHCYPEARTWSSIYTSRMHTFEQLMDITTSYVDLGDS</sequence>
<reference evidence="2 3" key="1">
    <citation type="submission" date="2020-05" db="EMBL/GenBank/DDBJ databases">
        <title>Vigna angularis (adzuki bean) Var. LongXiaoDou No. 4 denovo assembly.</title>
        <authorList>
            <person name="Xiang H."/>
        </authorList>
    </citation>
    <scope>NUCLEOTIDE SEQUENCE [LARGE SCALE GENOMIC DNA]</scope>
    <source>
        <tissue evidence="2">Leaf</tissue>
    </source>
</reference>
<accession>A0A8T0JHS7</accession>
<name>A0A8T0JHS7_PHAAN</name>
<dbReference type="AlphaFoldDB" id="A0A8T0JHS7"/>
<dbReference type="EMBL" id="JABFOF010000011">
    <property type="protein sequence ID" value="KAG2371730.1"/>
    <property type="molecule type" value="Genomic_DNA"/>
</dbReference>
<comment type="caution">
    <text evidence="2">The sequence shown here is derived from an EMBL/GenBank/DDBJ whole genome shotgun (WGS) entry which is preliminary data.</text>
</comment>
<dbReference type="PROSITE" id="PS50802">
    <property type="entry name" value="OTU"/>
    <property type="match status" value="1"/>
</dbReference>
<evidence type="ECO:0000313" key="2">
    <source>
        <dbReference type="EMBL" id="KAG2371730.1"/>
    </source>
</evidence>
<dbReference type="InterPro" id="IPR003323">
    <property type="entry name" value="OTU_dom"/>
</dbReference>
<proteinExistence type="predicted"/>
<gene>
    <name evidence="2" type="ORF">HKW66_Vig0219040</name>
</gene>
<dbReference type="CDD" id="cd22744">
    <property type="entry name" value="OTU"/>
    <property type="match status" value="1"/>
</dbReference>
<dbReference type="InterPro" id="IPR018289">
    <property type="entry name" value="MULE_transposase_dom"/>
</dbReference>
<feature type="domain" description="OTU" evidence="1">
    <location>
        <begin position="682"/>
        <end position="819"/>
    </location>
</feature>
<evidence type="ECO:0000259" key="1">
    <source>
        <dbReference type="PROSITE" id="PS50802"/>
    </source>
</evidence>
<protein>
    <submittedName>
        <fullName evidence="2">Protein FAR1-RELATED SEQUENCE 5</fullName>
    </submittedName>
</protein>